<name>A0ABS8DC67_9FIRM</name>
<dbReference type="Proteomes" id="UP001299546">
    <property type="component" value="Unassembled WGS sequence"/>
</dbReference>
<evidence type="ECO:0000313" key="1">
    <source>
        <dbReference type="EMBL" id="MCB7385727.1"/>
    </source>
</evidence>
<evidence type="ECO:0000313" key="2">
    <source>
        <dbReference type="Proteomes" id="UP001299546"/>
    </source>
</evidence>
<proteinExistence type="predicted"/>
<dbReference type="InterPro" id="IPR026002">
    <property type="entry name" value="ATC_hydrolase-like"/>
</dbReference>
<dbReference type="EMBL" id="JAJCIS010000001">
    <property type="protein sequence ID" value="MCB7385727.1"/>
    <property type="molecule type" value="Genomic_DNA"/>
</dbReference>
<protein>
    <submittedName>
        <fullName evidence="1">L-2-amino-thiazoline-4-carboxylic acid hydrolase</fullName>
    </submittedName>
</protein>
<dbReference type="Pfam" id="PF14196">
    <property type="entry name" value="ATC_hydrolase"/>
    <property type="match status" value="1"/>
</dbReference>
<dbReference type="RefSeq" id="WP_227183142.1">
    <property type="nucleotide sequence ID" value="NZ_JAJCIQ010000001.1"/>
</dbReference>
<reference evidence="1 2" key="1">
    <citation type="submission" date="2021-10" db="EMBL/GenBank/DDBJ databases">
        <title>Collection of gut derived symbiotic bacterial strains cultured from healthy donors.</title>
        <authorList>
            <person name="Lin H."/>
            <person name="Littmann E."/>
            <person name="Kohout C."/>
            <person name="Pamer E.G."/>
        </authorList>
    </citation>
    <scope>NUCLEOTIDE SEQUENCE [LARGE SCALE GENOMIC DNA]</scope>
    <source>
        <strain evidence="1 2">DFI.1.165</strain>
    </source>
</reference>
<organism evidence="1 2">
    <name type="scientific">Bariatricus massiliensis</name>
    <dbReference type="NCBI Taxonomy" id="1745713"/>
    <lineage>
        <taxon>Bacteria</taxon>
        <taxon>Bacillati</taxon>
        <taxon>Bacillota</taxon>
        <taxon>Clostridia</taxon>
        <taxon>Lachnospirales</taxon>
        <taxon>Lachnospiraceae</taxon>
        <taxon>Bariatricus</taxon>
    </lineage>
</organism>
<keyword evidence="2" id="KW-1185">Reference proteome</keyword>
<sequence>MKHIGMPMGMWVLFAGSFQKQLTAVFGYDADAAQAITKKAKPKYKAIIADLPEFEKADRFKMNIVNCAMLGTFILSMPERPDVERLTEYYAKSMMTKPMKWFCRKSGKNKFTPKDISGMKATATLKAADRNPYSWNMEFYEYPDGSGYEGRFTKCGICVLMQKLGLYDLTPALCRLDYTMSEAGGVTDFVRQYTLASGGLYCDCGYKKKGFVKSETEAGR</sequence>
<accession>A0ABS8DC67</accession>
<gene>
    <name evidence="1" type="ORF">LIZ65_00350</name>
</gene>
<dbReference type="GO" id="GO:0016787">
    <property type="term" value="F:hydrolase activity"/>
    <property type="evidence" value="ECO:0007669"/>
    <property type="project" value="UniProtKB-KW"/>
</dbReference>
<keyword evidence="1" id="KW-0378">Hydrolase</keyword>
<comment type="caution">
    <text evidence="1">The sequence shown here is derived from an EMBL/GenBank/DDBJ whole genome shotgun (WGS) entry which is preliminary data.</text>
</comment>